<evidence type="ECO:0000313" key="6">
    <source>
        <dbReference type="EMBL" id="TBL66606.1"/>
    </source>
</evidence>
<dbReference type="PANTHER" id="PTHR33420">
    <property type="entry name" value="FIMBRIAL SUBUNIT ELFA-RELATED"/>
    <property type="match status" value="1"/>
</dbReference>
<dbReference type="InterPro" id="IPR050263">
    <property type="entry name" value="Bact_Fimbrial_Adh_Pro"/>
</dbReference>
<comment type="caution">
    <text evidence="6">The sequence shown here is derived from an EMBL/GenBank/DDBJ whole genome shotgun (WGS) entry which is preliminary data.</text>
</comment>
<evidence type="ECO:0000256" key="5">
    <source>
        <dbReference type="SAM" id="SignalP"/>
    </source>
</evidence>
<proteinExistence type="inferred from homology"/>
<comment type="similarity">
    <text evidence="2">Belongs to the fimbrial protein family.</text>
</comment>
<dbReference type="InterPro" id="IPR039458">
    <property type="entry name" value="FimA-like"/>
</dbReference>
<feature type="signal peptide" evidence="5">
    <location>
        <begin position="1"/>
        <end position="24"/>
    </location>
</feature>
<dbReference type="AlphaFoldDB" id="A0ABD7Q4W3"/>
<dbReference type="PANTHER" id="PTHR33420:SF3">
    <property type="entry name" value="FIMBRIAL SUBUNIT ELFA"/>
    <property type="match status" value="1"/>
</dbReference>
<evidence type="ECO:0000256" key="1">
    <source>
        <dbReference type="ARBA" id="ARBA00004561"/>
    </source>
</evidence>
<dbReference type="InterPro" id="IPR036937">
    <property type="entry name" value="Adhesion_dom_fimbrial_sf"/>
</dbReference>
<name>A0ABD7Q4W3_HAFAL</name>
<evidence type="ECO:0000256" key="2">
    <source>
        <dbReference type="ARBA" id="ARBA00006671"/>
    </source>
</evidence>
<dbReference type="Pfam" id="PF16970">
    <property type="entry name" value="FimA"/>
    <property type="match status" value="1"/>
</dbReference>
<evidence type="ECO:0000256" key="3">
    <source>
        <dbReference type="ARBA" id="ARBA00022729"/>
    </source>
</evidence>
<evidence type="ECO:0000313" key="7">
    <source>
        <dbReference type="Proteomes" id="UP000291600"/>
    </source>
</evidence>
<evidence type="ECO:0000256" key="4">
    <source>
        <dbReference type="ARBA" id="ARBA00023263"/>
    </source>
</evidence>
<dbReference type="InterPro" id="IPR008966">
    <property type="entry name" value="Adhesion_dom_sf"/>
</dbReference>
<comment type="subcellular location">
    <subcellularLocation>
        <location evidence="1">Fimbrium</location>
    </subcellularLocation>
</comment>
<dbReference type="GO" id="GO:0009289">
    <property type="term" value="C:pilus"/>
    <property type="evidence" value="ECO:0007669"/>
    <property type="project" value="UniProtKB-SubCell"/>
</dbReference>
<sequence length="190" mass="19327">MTPRQITKFCILSTCLAIPALSQAAPGSSGGTIDFTGKITASTCDSTVTGNGGDNKVILPEVAVSSFTGETAGRTSFDITLTGCTLTGDTGVSAYFESDATNIDPATGHLNNTDAAAALTGVSLQLIDGTSGNTIKAGDDSQILGNSYVTPTPATDGKATIPYFIEYFKIGTDVAAGAVIGKVTYSLMYK</sequence>
<accession>A0ABD7Q4W3</accession>
<organism evidence="6 7">
    <name type="scientific">Hafnia alvei</name>
    <dbReference type="NCBI Taxonomy" id="569"/>
    <lineage>
        <taxon>Bacteria</taxon>
        <taxon>Pseudomonadati</taxon>
        <taxon>Pseudomonadota</taxon>
        <taxon>Gammaproteobacteria</taxon>
        <taxon>Enterobacterales</taxon>
        <taxon>Hafniaceae</taxon>
        <taxon>Hafnia</taxon>
    </lineage>
</organism>
<dbReference type="SUPFAM" id="SSF49401">
    <property type="entry name" value="Bacterial adhesins"/>
    <property type="match status" value="1"/>
</dbReference>
<keyword evidence="3 5" id="KW-0732">Signal</keyword>
<dbReference type="RefSeq" id="WP_130971313.1">
    <property type="nucleotide sequence ID" value="NZ_SITJ01000076.1"/>
</dbReference>
<dbReference type="Proteomes" id="UP000291600">
    <property type="component" value="Unassembled WGS sequence"/>
</dbReference>
<dbReference type="Gene3D" id="2.60.40.1090">
    <property type="entry name" value="Fimbrial-type adhesion domain"/>
    <property type="match status" value="1"/>
</dbReference>
<feature type="chain" id="PRO_5044812615" evidence="5">
    <location>
        <begin position="25"/>
        <end position="190"/>
    </location>
</feature>
<dbReference type="EMBL" id="SITJ01000076">
    <property type="protein sequence ID" value="TBL66606.1"/>
    <property type="molecule type" value="Genomic_DNA"/>
</dbReference>
<reference evidence="6 7" key="1">
    <citation type="submission" date="2019-02" db="EMBL/GenBank/DDBJ databases">
        <title>Comparative genomic analysis of the Hafnia genus genomes.</title>
        <authorList>
            <person name="Zhiqiu Y."/>
            <person name="Chao Y."/>
            <person name="Yuhui D."/>
            <person name="Di H."/>
            <person name="Bin L."/>
        </authorList>
    </citation>
    <scope>NUCLEOTIDE SEQUENCE [LARGE SCALE GENOMIC DNA]</scope>
    <source>
        <strain evidence="6 7">PCM_1210</strain>
    </source>
</reference>
<gene>
    <name evidence="6" type="ORF">EYY96_16645</name>
</gene>
<protein>
    <submittedName>
        <fullName evidence="6">Type 1 fimbrial protein</fullName>
    </submittedName>
</protein>
<keyword evidence="4" id="KW-0281">Fimbrium</keyword>